<evidence type="ECO:0000256" key="3">
    <source>
        <dbReference type="ARBA" id="ARBA00022777"/>
    </source>
</evidence>
<dbReference type="Gene3D" id="3.40.50.620">
    <property type="entry name" value="HUPs"/>
    <property type="match status" value="1"/>
</dbReference>
<evidence type="ECO:0000313" key="9">
    <source>
        <dbReference type="Proteomes" id="UP000807159"/>
    </source>
</evidence>
<sequence length="756" mass="82772">MKKMLHREGEEMTGSGDSTVIVGVKLDSMSRELLTWALVKVAQPGDTVIALHVLGSNEIVDREGKSSLLSLVKAFDSVLAVYEGFCNLKQVDLKLKICRGSSTRKILVREVKSYAATKVIVGAAKNHPSIWSSTSVAKYCAKKLPKDCSVLAVNNGKVVFQRERSPNTSGTQDHSKSLLSVVHRTISSEKKSRELNESGAIGGSKDDQDNDQILEKALMKARSNSLESIMKENCSVCGSATISADDSSNESAEASSSDNGGDDKSLALVPVPRLEEPTSSVSTLIRQVPELKPGWPLLCRAVLPDQKESNISLVRPVCVVQWEQLSLSTVNSDHKQDGSDKGEDKFDLDGESGAIVAVGMETATAPHTPHHNSRSPPKELEGLHEKYSATCRLFQYQELLSATSNFLAENLIGKGGSSQVYKGCLSDGKELAVKILKPSEDVLKEFVLEIEIITTLHHKNIISLLGFCFEDKNLLLVYDFLPRGSLEDNLYGNKKDPLTFGWNERYKVALGVAEALDYLHSCGAQPVIHRDVKSSNILLSDDFEPQLSDFGLAKWAPTSSSHTICTDVAGTFGGKVSQLLDSSLGDSYDLDQMERMVLAATLCVKRAPRARPQMSLVRHFCILFVHHDMPAYLSPLTMHYLNYSIISSEVYLLNMNSLPVAFPGVLFKKIICSFFWFNKVVKLLQGDAEATKWARLQVNAAEESDVLDDEACLRSNLLSHLNLALLDVEDDLLSLSSIEHSISLEDYLAGGAAHQA</sequence>
<dbReference type="InterPro" id="IPR006016">
    <property type="entry name" value="UspA"/>
</dbReference>
<evidence type="ECO:0000256" key="1">
    <source>
        <dbReference type="ARBA" id="ARBA00022679"/>
    </source>
</evidence>
<dbReference type="PROSITE" id="PS00108">
    <property type="entry name" value="PROTEIN_KINASE_ST"/>
    <property type="match status" value="1"/>
</dbReference>
<feature type="compositionally biased region" description="Low complexity" evidence="6">
    <location>
        <begin position="243"/>
        <end position="259"/>
    </location>
</feature>
<organism evidence="8 9">
    <name type="scientific">Populus deltoides</name>
    <name type="common">Eastern poplar</name>
    <name type="synonym">Eastern cottonwood</name>
    <dbReference type="NCBI Taxonomy" id="3696"/>
    <lineage>
        <taxon>Eukaryota</taxon>
        <taxon>Viridiplantae</taxon>
        <taxon>Streptophyta</taxon>
        <taxon>Embryophyta</taxon>
        <taxon>Tracheophyta</taxon>
        <taxon>Spermatophyta</taxon>
        <taxon>Magnoliopsida</taxon>
        <taxon>eudicotyledons</taxon>
        <taxon>Gunneridae</taxon>
        <taxon>Pentapetalae</taxon>
        <taxon>rosids</taxon>
        <taxon>fabids</taxon>
        <taxon>Malpighiales</taxon>
        <taxon>Salicaceae</taxon>
        <taxon>Saliceae</taxon>
        <taxon>Populus</taxon>
    </lineage>
</organism>
<dbReference type="PANTHER" id="PTHR47987:SF2">
    <property type="entry name" value="PROTEIN KINASE DOMAIN-CONTAINING PROTEIN"/>
    <property type="match status" value="1"/>
</dbReference>
<evidence type="ECO:0000259" key="7">
    <source>
        <dbReference type="PROSITE" id="PS50011"/>
    </source>
</evidence>
<dbReference type="SUPFAM" id="SSF56112">
    <property type="entry name" value="Protein kinase-like (PK-like)"/>
    <property type="match status" value="1"/>
</dbReference>
<feature type="region of interest" description="Disordered" evidence="6">
    <location>
        <begin position="189"/>
        <end position="209"/>
    </location>
</feature>
<dbReference type="SMART" id="SM00220">
    <property type="entry name" value="S_TKc"/>
    <property type="match status" value="1"/>
</dbReference>
<dbReference type="InterPro" id="IPR017441">
    <property type="entry name" value="Protein_kinase_ATP_BS"/>
</dbReference>
<dbReference type="Pfam" id="PF00069">
    <property type="entry name" value="Pkinase"/>
    <property type="match status" value="1"/>
</dbReference>
<dbReference type="InterPro" id="IPR008271">
    <property type="entry name" value="Ser/Thr_kinase_AS"/>
</dbReference>
<accession>A0A8T2ZEF2</accession>
<dbReference type="AlphaFoldDB" id="A0A8T2ZEF2"/>
<dbReference type="Gene3D" id="1.10.510.10">
    <property type="entry name" value="Transferase(Phosphotransferase) domain 1"/>
    <property type="match status" value="1"/>
</dbReference>
<name>A0A8T2ZEF2_POPDE</name>
<dbReference type="EMBL" id="JACEGQ020000002">
    <property type="protein sequence ID" value="KAH8515827.1"/>
    <property type="molecule type" value="Genomic_DNA"/>
</dbReference>
<keyword evidence="9" id="KW-1185">Reference proteome</keyword>
<dbReference type="PROSITE" id="PS00107">
    <property type="entry name" value="PROTEIN_KINASE_ATP"/>
    <property type="match status" value="1"/>
</dbReference>
<proteinExistence type="predicted"/>
<dbReference type="InterPro" id="IPR011009">
    <property type="entry name" value="Kinase-like_dom_sf"/>
</dbReference>
<feature type="binding site" evidence="5">
    <location>
        <position position="434"/>
    </location>
    <ligand>
        <name>ATP</name>
        <dbReference type="ChEBI" id="CHEBI:30616"/>
    </ligand>
</feature>
<dbReference type="SUPFAM" id="SSF52402">
    <property type="entry name" value="Adenine nucleotide alpha hydrolases-like"/>
    <property type="match status" value="1"/>
</dbReference>
<feature type="domain" description="Protein kinase" evidence="7">
    <location>
        <begin position="406"/>
        <end position="707"/>
    </location>
</feature>
<dbReference type="InterPro" id="IPR000719">
    <property type="entry name" value="Prot_kinase_dom"/>
</dbReference>
<gene>
    <name evidence="8" type="ORF">H0E87_004313</name>
</gene>
<evidence type="ECO:0000256" key="5">
    <source>
        <dbReference type="PROSITE-ProRule" id="PRU10141"/>
    </source>
</evidence>
<keyword evidence="1" id="KW-0808">Transferase</keyword>
<keyword evidence="2 5" id="KW-0547">Nucleotide-binding</keyword>
<dbReference type="PANTHER" id="PTHR47987">
    <property type="entry name" value="OS08G0249100 PROTEIN"/>
    <property type="match status" value="1"/>
</dbReference>
<dbReference type="GO" id="GO:0005524">
    <property type="term" value="F:ATP binding"/>
    <property type="evidence" value="ECO:0007669"/>
    <property type="project" value="UniProtKB-UniRule"/>
</dbReference>
<comment type="caution">
    <text evidence="8">The sequence shown here is derived from an EMBL/GenBank/DDBJ whole genome shotgun (WGS) entry which is preliminary data.</text>
</comment>
<dbReference type="InterPro" id="IPR014729">
    <property type="entry name" value="Rossmann-like_a/b/a_fold"/>
</dbReference>
<dbReference type="Gene3D" id="3.30.200.20">
    <property type="entry name" value="Phosphorylase Kinase, domain 1"/>
    <property type="match status" value="1"/>
</dbReference>
<dbReference type="Proteomes" id="UP000807159">
    <property type="component" value="Chromosome 2"/>
</dbReference>
<feature type="region of interest" description="Disordered" evidence="6">
    <location>
        <begin position="242"/>
        <end position="266"/>
    </location>
</feature>
<dbReference type="CDD" id="cd00293">
    <property type="entry name" value="USP-like"/>
    <property type="match status" value="1"/>
</dbReference>
<evidence type="ECO:0000256" key="2">
    <source>
        <dbReference type="ARBA" id="ARBA00022741"/>
    </source>
</evidence>
<dbReference type="FunFam" id="3.30.200.20:FF:000268">
    <property type="entry name" value="probable receptor-like serine/threonine-protein kinase At5g57670"/>
    <property type="match status" value="1"/>
</dbReference>
<dbReference type="Pfam" id="PF00582">
    <property type="entry name" value="Usp"/>
    <property type="match status" value="1"/>
</dbReference>
<keyword evidence="3" id="KW-0418">Kinase</keyword>
<protein>
    <recommendedName>
        <fullName evidence="7">Protein kinase domain-containing protein</fullName>
    </recommendedName>
</protein>
<dbReference type="FunFam" id="3.40.50.620:FF:000177">
    <property type="entry name" value="probable receptor-like serine/threonine-protein kinase At5g57670"/>
    <property type="match status" value="1"/>
</dbReference>
<evidence type="ECO:0000256" key="4">
    <source>
        <dbReference type="ARBA" id="ARBA00022840"/>
    </source>
</evidence>
<dbReference type="GO" id="GO:0004672">
    <property type="term" value="F:protein kinase activity"/>
    <property type="evidence" value="ECO:0007669"/>
    <property type="project" value="InterPro"/>
</dbReference>
<dbReference type="PROSITE" id="PS50011">
    <property type="entry name" value="PROTEIN_KINASE_DOM"/>
    <property type="match status" value="1"/>
</dbReference>
<dbReference type="InterPro" id="IPR046958">
    <property type="entry name" value="RBK1/2/STUNTED"/>
</dbReference>
<evidence type="ECO:0000313" key="8">
    <source>
        <dbReference type="EMBL" id="KAH8515827.1"/>
    </source>
</evidence>
<keyword evidence="4 5" id="KW-0067">ATP-binding</keyword>
<evidence type="ECO:0000256" key="6">
    <source>
        <dbReference type="SAM" id="MobiDB-lite"/>
    </source>
</evidence>
<reference evidence="8" key="1">
    <citation type="journal article" date="2021" name="J. Hered.">
        <title>Genome Assembly of Salicaceae Populus deltoides (Eastern Cottonwood) I-69 Based on Nanopore Sequencing and Hi-C Technologies.</title>
        <authorList>
            <person name="Bai S."/>
            <person name="Wu H."/>
            <person name="Zhang J."/>
            <person name="Pan Z."/>
            <person name="Zhao W."/>
            <person name="Li Z."/>
            <person name="Tong C."/>
        </authorList>
    </citation>
    <scope>NUCLEOTIDE SEQUENCE</scope>
    <source>
        <tissue evidence="8">Leaf</tissue>
    </source>
</reference>